<feature type="domain" description="Transposase DDE" evidence="1">
    <location>
        <begin position="8"/>
        <end position="458"/>
    </location>
</feature>
<proteinExistence type="predicted"/>
<evidence type="ECO:0000313" key="3">
    <source>
        <dbReference type="EMBL" id="MBB4772078.1"/>
    </source>
</evidence>
<dbReference type="AlphaFoldDB" id="A0A7W7MZG4"/>
<dbReference type="InterPro" id="IPR047960">
    <property type="entry name" value="Transpos_IS1380"/>
</dbReference>
<reference evidence="2" key="1">
    <citation type="journal article" date="2014" name="Int. J. Syst. Evol. Microbiol.">
        <title>Complete genome of a new Firmicutes species belonging to the dominant human colonic microbiota ('Ruminococcus bicirculans') reveals two chromosomes and a selective capacity to utilize plant glucans.</title>
        <authorList>
            <consortium name="NISC Comparative Sequencing Program"/>
            <person name="Wegmann U."/>
            <person name="Louis P."/>
            <person name="Goesmann A."/>
            <person name="Henrissat B."/>
            <person name="Duncan S.H."/>
            <person name="Flint H.J."/>
        </authorList>
    </citation>
    <scope>NUCLEOTIDE SEQUENCE</scope>
    <source>
        <strain evidence="2">JCM 10667</strain>
    </source>
</reference>
<dbReference type="Proteomes" id="UP001501427">
    <property type="component" value="Unassembled WGS sequence"/>
</dbReference>
<sequence length="465" mass="49883">MQSSHAAAAVSSVFDEDNLIADAGLVPVVRLAERAGLPGLVDTAVRISGSGNGGGANPAAKVMSLVAAMCAGADSIDDTDRLRHGAVATAFDGVRAPSTLGTFLRSFTHGHTLQLHAVHRRLLGELAGRAPLLPGADQVAFIDVDSTHKRVFGRAKQGAQVGRFKGVRTLHPLLATICTPIARPVVAAVRLRQGRSADSRGAVRLVTEALATSTQIGATGTRVLRADSQFYNADVVAACRRADACFSITTGMNPSIKCAIAAIDEDVWTQIRYPSGVLDPDTGELIYDAQVAEIPAYTAFTGRNKSEQVTARLIVRRVRDLAKPPTVGEQGELFPAWRYHPFFTDSPFQTLQAERQHRHHAVIEQVIADAKAGPLAHLPSGQFNANAAWLVLWAMSFNLLRAAGALASAFHAKATTATLRAHLVNVPARLARSARRLLLHLPRNWPWRDAWMHLFTTVHAPPDSV</sequence>
<dbReference type="EMBL" id="JACHMV010000001">
    <property type="protein sequence ID" value="MBB4775865.1"/>
    <property type="molecule type" value="Genomic_DNA"/>
</dbReference>
<evidence type="ECO:0000259" key="1">
    <source>
        <dbReference type="Pfam" id="PF13701"/>
    </source>
</evidence>
<protein>
    <submittedName>
        <fullName evidence="2">IS1380-like element ISMsm11 family transposase</fullName>
    </submittedName>
</protein>
<dbReference type="EMBL" id="BAAAHD010000113">
    <property type="protein sequence ID" value="GAA0601581.1"/>
    <property type="molecule type" value="Genomic_DNA"/>
</dbReference>
<evidence type="ECO:0000313" key="7">
    <source>
        <dbReference type="Proteomes" id="UP000549343"/>
    </source>
</evidence>
<reference evidence="8" key="2">
    <citation type="journal article" date="2019" name="Int. J. Syst. Evol. Microbiol.">
        <title>The Global Catalogue of Microorganisms (GCM) 10K type strain sequencing project: providing services to taxonomists for standard genome sequencing and annotation.</title>
        <authorList>
            <consortium name="The Broad Institute Genomics Platform"/>
            <consortium name="The Broad Institute Genome Sequencing Center for Infectious Disease"/>
            <person name="Wu L."/>
            <person name="Ma J."/>
        </authorList>
    </citation>
    <scope>NUCLEOTIDE SEQUENCE [LARGE SCALE GENOMIC DNA]</scope>
    <source>
        <strain evidence="8">JCM 10667</strain>
    </source>
</reference>
<dbReference type="Pfam" id="PF13701">
    <property type="entry name" value="DDE_Tnp_1_4"/>
    <property type="match status" value="1"/>
</dbReference>
<evidence type="ECO:0000313" key="4">
    <source>
        <dbReference type="EMBL" id="MBB4775865.1"/>
    </source>
</evidence>
<evidence type="ECO:0000313" key="2">
    <source>
        <dbReference type="EMBL" id="GAA0601581.1"/>
    </source>
</evidence>
<name>A0A7W7MZG4_9ACTN</name>
<dbReference type="EMBL" id="JACHMV010000001">
    <property type="protein sequence ID" value="MBB4775867.1"/>
    <property type="molecule type" value="Genomic_DNA"/>
</dbReference>
<dbReference type="EMBL" id="JACHMV010000001">
    <property type="protein sequence ID" value="MBB4776394.1"/>
    <property type="molecule type" value="Genomic_DNA"/>
</dbReference>
<reference evidence="5 7" key="3">
    <citation type="submission" date="2020-08" db="EMBL/GenBank/DDBJ databases">
        <title>Sequencing the genomes of 1000 actinobacteria strains.</title>
        <authorList>
            <person name="Klenk H.-P."/>
        </authorList>
    </citation>
    <scope>NUCLEOTIDE SEQUENCE [LARGE SCALE GENOMIC DNA]</scope>
    <source>
        <strain evidence="5 7">DSM 44772</strain>
    </source>
</reference>
<organism evidence="5 7">
    <name type="scientific">Actinomadura livida</name>
    <dbReference type="NCBI Taxonomy" id="79909"/>
    <lineage>
        <taxon>Bacteria</taxon>
        <taxon>Bacillati</taxon>
        <taxon>Actinomycetota</taxon>
        <taxon>Actinomycetes</taxon>
        <taxon>Streptosporangiales</taxon>
        <taxon>Thermomonosporaceae</taxon>
        <taxon>Actinomadura</taxon>
    </lineage>
</organism>
<dbReference type="NCBIfam" id="NF033539">
    <property type="entry name" value="transpos_IS1380"/>
    <property type="match status" value="1"/>
</dbReference>
<comment type="caution">
    <text evidence="5">The sequence shown here is derived from an EMBL/GenBank/DDBJ whole genome shotgun (WGS) entry which is preliminary data.</text>
</comment>
<dbReference type="Proteomes" id="UP000549343">
    <property type="component" value="Unassembled WGS sequence"/>
</dbReference>
<dbReference type="InterPro" id="IPR025668">
    <property type="entry name" value="Tnp_DDE_dom"/>
</dbReference>
<dbReference type="EMBL" id="JACHMV010000001">
    <property type="protein sequence ID" value="MBB4772078.1"/>
    <property type="molecule type" value="Genomic_DNA"/>
</dbReference>
<dbReference type="RefSeq" id="WP_184879169.1">
    <property type="nucleotide sequence ID" value="NZ_BAAAHD010000113.1"/>
</dbReference>
<evidence type="ECO:0000313" key="6">
    <source>
        <dbReference type="EMBL" id="MBB4776394.1"/>
    </source>
</evidence>
<keyword evidence="8" id="KW-1185">Reference proteome</keyword>
<evidence type="ECO:0000313" key="8">
    <source>
        <dbReference type="Proteomes" id="UP001501427"/>
    </source>
</evidence>
<accession>A0A7W7MZG4</accession>
<evidence type="ECO:0000313" key="5">
    <source>
        <dbReference type="EMBL" id="MBB4775867.1"/>
    </source>
</evidence>
<gene>
    <name evidence="3" type="ORF">F4557_000496</name>
    <name evidence="4" type="ORF">F4557_004283</name>
    <name evidence="5" type="ORF">F4557_004285</name>
    <name evidence="6" type="ORF">F4557_004812</name>
    <name evidence="2" type="ORF">GCM10009546_73970</name>
</gene>
<reference evidence="2" key="4">
    <citation type="submission" date="2023-12" db="EMBL/GenBank/DDBJ databases">
        <authorList>
            <person name="Sun Q."/>
            <person name="Inoue M."/>
        </authorList>
    </citation>
    <scope>NUCLEOTIDE SEQUENCE</scope>
    <source>
        <strain evidence="2">JCM 10667</strain>
    </source>
</reference>